<feature type="region of interest" description="Disordered" evidence="1">
    <location>
        <begin position="90"/>
        <end position="111"/>
    </location>
</feature>
<comment type="caution">
    <text evidence="2">The sequence shown here is derived from an EMBL/GenBank/DDBJ whole genome shotgun (WGS) entry which is preliminary data.</text>
</comment>
<sequence length="126" mass="14411">MKHELSADIFHSSRNQWRPRLVSIGGDEERVRAASSGNTVRRDYARHAESWRQTDRGSRKFSLFIPCAASQKLSQENLQRSKAKRVHNNVISGFQTPSDQGAEAGARSRDRKFVQIPGRVRYQLCQ</sequence>
<evidence type="ECO:0000256" key="1">
    <source>
        <dbReference type="SAM" id="MobiDB-lite"/>
    </source>
</evidence>
<evidence type="ECO:0000313" key="3">
    <source>
        <dbReference type="Proteomes" id="UP000735302"/>
    </source>
</evidence>
<protein>
    <submittedName>
        <fullName evidence="2">Uncharacterized protein</fullName>
    </submittedName>
</protein>
<evidence type="ECO:0000313" key="2">
    <source>
        <dbReference type="EMBL" id="GFN81258.1"/>
    </source>
</evidence>
<dbReference type="AlphaFoldDB" id="A0AAV3YG34"/>
<reference evidence="2 3" key="1">
    <citation type="journal article" date="2021" name="Elife">
        <title>Chloroplast acquisition without the gene transfer in kleptoplastic sea slugs, Plakobranchus ocellatus.</title>
        <authorList>
            <person name="Maeda T."/>
            <person name="Takahashi S."/>
            <person name="Yoshida T."/>
            <person name="Shimamura S."/>
            <person name="Takaki Y."/>
            <person name="Nagai Y."/>
            <person name="Toyoda A."/>
            <person name="Suzuki Y."/>
            <person name="Arimoto A."/>
            <person name="Ishii H."/>
            <person name="Satoh N."/>
            <person name="Nishiyama T."/>
            <person name="Hasebe M."/>
            <person name="Maruyama T."/>
            <person name="Minagawa J."/>
            <person name="Obokata J."/>
            <person name="Shigenobu S."/>
        </authorList>
    </citation>
    <scope>NUCLEOTIDE SEQUENCE [LARGE SCALE GENOMIC DNA]</scope>
</reference>
<dbReference type="Proteomes" id="UP000735302">
    <property type="component" value="Unassembled WGS sequence"/>
</dbReference>
<feature type="compositionally biased region" description="Polar residues" evidence="1">
    <location>
        <begin position="90"/>
        <end position="99"/>
    </location>
</feature>
<organism evidence="2 3">
    <name type="scientific">Plakobranchus ocellatus</name>
    <dbReference type="NCBI Taxonomy" id="259542"/>
    <lineage>
        <taxon>Eukaryota</taxon>
        <taxon>Metazoa</taxon>
        <taxon>Spiralia</taxon>
        <taxon>Lophotrochozoa</taxon>
        <taxon>Mollusca</taxon>
        <taxon>Gastropoda</taxon>
        <taxon>Heterobranchia</taxon>
        <taxon>Euthyneura</taxon>
        <taxon>Panpulmonata</taxon>
        <taxon>Sacoglossa</taxon>
        <taxon>Placobranchoidea</taxon>
        <taxon>Plakobranchidae</taxon>
        <taxon>Plakobranchus</taxon>
    </lineage>
</organism>
<gene>
    <name evidence="2" type="ORF">PoB_000776400</name>
</gene>
<keyword evidence="3" id="KW-1185">Reference proteome</keyword>
<name>A0AAV3YG34_9GAST</name>
<dbReference type="EMBL" id="BLXT01000921">
    <property type="protein sequence ID" value="GFN81258.1"/>
    <property type="molecule type" value="Genomic_DNA"/>
</dbReference>
<accession>A0AAV3YG34</accession>
<proteinExistence type="predicted"/>